<sequence length="125" mass="14460">MTDHTKDFGGGITVRARGDRPGRRVHKQYVDVYARANADGTMVPIRVCWPDGRCFTIDQILEIEPFGAIVQNAQTATYTVRFGQWRTQLMLEHYHEEDDIHGAEDHLRWWVWAFDNTLTKNDVGV</sequence>
<proteinExistence type="predicted"/>
<evidence type="ECO:0000313" key="2">
    <source>
        <dbReference type="Proteomes" id="UP000469380"/>
    </source>
</evidence>
<accession>A0A6N9JGH6</accession>
<dbReference type="RefSeq" id="WP_117848056.1">
    <property type="nucleotide sequence ID" value="NZ_JAKNFI010000020.1"/>
</dbReference>
<reference evidence="1 2" key="1">
    <citation type="journal article" date="2019" name="Nat. Med.">
        <title>A library of human gut bacterial isolates paired with longitudinal multiomics data enables mechanistic microbiome research.</title>
        <authorList>
            <person name="Poyet M."/>
            <person name="Groussin M."/>
            <person name="Gibbons S.M."/>
            <person name="Avila-Pacheco J."/>
            <person name="Jiang X."/>
            <person name="Kearney S.M."/>
            <person name="Perrotta A.R."/>
            <person name="Berdy B."/>
            <person name="Zhao S."/>
            <person name="Lieberman T.D."/>
            <person name="Swanson P.K."/>
            <person name="Smith M."/>
            <person name="Roesemann S."/>
            <person name="Alexander J.E."/>
            <person name="Rich S.A."/>
            <person name="Livny J."/>
            <person name="Vlamakis H."/>
            <person name="Clish C."/>
            <person name="Bullock K."/>
            <person name="Deik A."/>
            <person name="Scott J."/>
            <person name="Pierce K.A."/>
            <person name="Xavier R.J."/>
            <person name="Alm E.J."/>
        </authorList>
    </citation>
    <scope>NUCLEOTIDE SEQUENCE [LARGE SCALE GENOMIC DNA]</scope>
    <source>
        <strain evidence="1 2">BIOML-A20</strain>
    </source>
</reference>
<dbReference type="AlphaFoldDB" id="A0A6N9JGH6"/>
<gene>
    <name evidence="1" type="ORF">GT464_01115</name>
</gene>
<protein>
    <submittedName>
        <fullName evidence="1">Uncharacterized protein</fullName>
    </submittedName>
</protein>
<organism evidence="1 2">
    <name type="scientific">Collinsella aerofaciens</name>
    <dbReference type="NCBI Taxonomy" id="74426"/>
    <lineage>
        <taxon>Bacteria</taxon>
        <taxon>Bacillati</taxon>
        <taxon>Actinomycetota</taxon>
        <taxon>Coriobacteriia</taxon>
        <taxon>Coriobacteriales</taxon>
        <taxon>Coriobacteriaceae</taxon>
        <taxon>Collinsella</taxon>
    </lineage>
</organism>
<name>A0A6N9JGH6_9ACTN</name>
<evidence type="ECO:0000313" key="1">
    <source>
        <dbReference type="EMBL" id="MZJ38559.1"/>
    </source>
</evidence>
<dbReference type="EMBL" id="WWSR01000001">
    <property type="protein sequence ID" value="MZJ38559.1"/>
    <property type="molecule type" value="Genomic_DNA"/>
</dbReference>
<dbReference type="Proteomes" id="UP000469380">
    <property type="component" value="Unassembled WGS sequence"/>
</dbReference>
<comment type="caution">
    <text evidence="1">The sequence shown here is derived from an EMBL/GenBank/DDBJ whole genome shotgun (WGS) entry which is preliminary data.</text>
</comment>